<proteinExistence type="inferred from homology"/>
<dbReference type="GO" id="GO:0015245">
    <property type="term" value="F:fatty acid transmembrane transporter activity"/>
    <property type="evidence" value="ECO:0007669"/>
    <property type="project" value="TreeGrafter"/>
</dbReference>
<feature type="transmembrane region" description="Helical" evidence="6">
    <location>
        <begin position="127"/>
        <end position="146"/>
    </location>
</feature>
<accession>A0A328EAE2</accession>
<evidence type="ECO:0000256" key="5">
    <source>
        <dbReference type="ARBA" id="ARBA00023136"/>
    </source>
</evidence>
<keyword evidence="4 6" id="KW-1133">Transmembrane helix</keyword>
<comment type="similarity">
    <text evidence="2">Belongs to the TMEM14 family.</text>
</comment>
<dbReference type="EMBL" id="NQVE01000027">
    <property type="protein sequence ID" value="RAL53481.1"/>
    <property type="molecule type" value="Genomic_DNA"/>
</dbReference>
<reference evidence="7 8" key="1">
    <citation type="submission" date="2018-06" db="EMBL/GenBank/DDBJ databases">
        <title>The Genome of Cuscuta australis (Dodder) Provides Insight into the Evolution of Plant Parasitism.</title>
        <authorList>
            <person name="Liu H."/>
        </authorList>
    </citation>
    <scope>NUCLEOTIDE SEQUENCE [LARGE SCALE GENOMIC DNA]</scope>
    <source>
        <strain evidence="8">cv. Yunnan</strain>
        <tissue evidence="7">Vines</tissue>
    </source>
</reference>
<evidence type="ECO:0000256" key="4">
    <source>
        <dbReference type="ARBA" id="ARBA00022989"/>
    </source>
</evidence>
<evidence type="ECO:0000256" key="2">
    <source>
        <dbReference type="ARBA" id="ARBA00007590"/>
    </source>
</evidence>
<dbReference type="PANTHER" id="PTHR12668:SF38">
    <property type="entry name" value="PROTEIN FATTY ACID EXPORT 4, CHLOROPLASTIC"/>
    <property type="match status" value="1"/>
</dbReference>
<dbReference type="AlphaFoldDB" id="A0A328EAE2"/>
<evidence type="ECO:0000256" key="6">
    <source>
        <dbReference type="SAM" id="Phobius"/>
    </source>
</evidence>
<dbReference type="Pfam" id="PF03647">
    <property type="entry name" value="Tmemb_14"/>
    <property type="match status" value="1"/>
</dbReference>
<dbReference type="InterPro" id="IPR044890">
    <property type="entry name" value="TMEM14_sf"/>
</dbReference>
<comment type="subcellular location">
    <subcellularLocation>
        <location evidence="1">Membrane</location>
    </subcellularLocation>
</comment>
<comment type="caution">
    <text evidence="7">The sequence shown here is derived from an EMBL/GenBank/DDBJ whole genome shotgun (WGS) entry which is preliminary data.</text>
</comment>
<dbReference type="Gene3D" id="1.10.10.1740">
    <property type="entry name" value="Transmembrane protein 14-like"/>
    <property type="match status" value="1"/>
</dbReference>
<evidence type="ECO:0000256" key="1">
    <source>
        <dbReference type="ARBA" id="ARBA00004370"/>
    </source>
</evidence>
<feature type="transmembrane region" description="Helical" evidence="6">
    <location>
        <begin position="70"/>
        <end position="90"/>
    </location>
</feature>
<keyword evidence="3 6" id="KW-0812">Transmembrane</keyword>
<dbReference type="Proteomes" id="UP000249390">
    <property type="component" value="Unassembled WGS sequence"/>
</dbReference>
<dbReference type="PANTHER" id="PTHR12668">
    <property type="entry name" value="TRANSMEMBRANE PROTEIN 14, 15"/>
    <property type="match status" value="1"/>
</dbReference>
<evidence type="ECO:0000313" key="7">
    <source>
        <dbReference type="EMBL" id="RAL53481.1"/>
    </source>
</evidence>
<dbReference type="GO" id="GO:0009706">
    <property type="term" value="C:chloroplast inner membrane"/>
    <property type="evidence" value="ECO:0007669"/>
    <property type="project" value="TreeGrafter"/>
</dbReference>
<feature type="transmembrane region" description="Helical" evidence="6">
    <location>
        <begin position="152"/>
        <end position="172"/>
    </location>
</feature>
<organism evidence="7 8">
    <name type="scientific">Cuscuta australis</name>
    <dbReference type="NCBI Taxonomy" id="267555"/>
    <lineage>
        <taxon>Eukaryota</taxon>
        <taxon>Viridiplantae</taxon>
        <taxon>Streptophyta</taxon>
        <taxon>Embryophyta</taxon>
        <taxon>Tracheophyta</taxon>
        <taxon>Spermatophyta</taxon>
        <taxon>Magnoliopsida</taxon>
        <taxon>eudicotyledons</taxon>
        <taxon>Gunneridae</taxon>
        <taxon>Pentapetalae</taxon>
        <taxon>asterids</taxon>
        <taxon>lamiids</taxon>
        <taxon>Solanales</taxon>
        <taxon>Convolvulaceae</taxon>
        <taxon>Cuscuteae</taxon>
        <taxon>Cuscuta</taxon>
        <taxon>Cuscuta subgen. Grammica</taxon>
        <taxon>Cuscuta sect. Cleistogrammica</taxon>
    </lineage>
</organism>
<sequence length="176" mass="18503">MGCCGTVTLFFSGEPQHFSPLPTRSAQFGRISYRTTTVSGRPTFQVRKCRRPSGAPATVLRCNCQLSSEIAPLTSAAYGTLLLGGGLFAYSRTKSTGSLVGGLTGATLMGTAYFLMQASETKELGDALAFGSSLLFSSVFGIRLVASRKLVPAGPLLAISFGALAVFVLAYLRDKI</sequence>
<feature type="transmembrane region" description="Helical" evidence="6">
    <location>
        <begin position="96"/>
        <end position="115"/>
    </location>
</feature>
<dbReference type="InterPro" id="IPR005349">
    <property type="entry name" value="TMEM14"/>
</dbReference>
<evidence type="ECO:0000256" key="3">
    <source>
        <dbReference type="ARBA" id="ARBA00022692"/>
    </source>
</evidence>
<protein>
    <submittedName>
        <fullName evidence="7">Uncharacterized protein</fullName>
    </submittedName>
</protein>
<gene>
    <name evidence="7" type="ORF">DM860_007153</name>
</gene>
<name>A0A328EAE2_9ASTE</name>
<evidence type="ECO:0000313" key="8">
    <source>
        <dbReference type="Proteomes" id="UP000249390"/>
    </source>
</evidence>
<keyword evidence="8" id="KW-1185">Reference proteome</keyword>
<keyword evidence="5 6" id="KW-0472">Membrane</keyword>